<dbReference type="EMBL" id="BK015253">
    <property type="protein sequence ID" value="DAD98110.1"/>
    <property type="molecule type" value="Genomic_DNA"/>
</dbReference>
<reference evidence="2" key="1">
    <citation type="journal article" date="2021" name="Proc. Natl. Acad. Sci. U.S.A.">
        <title>A Catalog of Tens of Thousands of Viruses from Human Metagenomes Reveals Hidden Associations with Chronic Diseases.</title>
        <authorList>
            <person name="Tisza M.J."/>
            <person name="Buck C.B."/>
        </authorList>
    </citation>
    <scope>NUCLEOTIDE SEQUENCE</scope>
    <source>
        <strain evidence="2">Ct1CM14</strain>
    </source>
</reference>
<dbReference type="InterPro" id="IPR025586">
    <property type="entry name" value="PcfJ"/>
</dbReference>
<dbReference type="Pfam" id="PF14284">
    <property type="entry name" value="PcfJ"/>
    <property type="match status" value="1"/>
</dbReference>
<accession>A0A8S5NTN6</accession>
<evidence type="ECO:0000313" key="2">
    <source>
        <dbReference type="EMBL" id="DAD98110.1"/>
    </source>
</evidence>
<feature type="region of interest" description="Disordered" evidence="1">
    <location>
        <begin position="139"/>
        <end position="174"/>
    </location>
</feature>
<name>A0A8S5NTN6_9CAUD</name>
<evidence type="ECO:0000256" key="1">
    <source>
        <dbReference type="SAM" id="MobiDB-lite"/>
    </source>
</evidence>
<proteinExistence type="predicted"/>
<sequence length="727" mass="85862">MRKDELRKLRALPATEAMMVKGAQFREVEETLWNYKKRKVIIPAYDVLFRVQNLSGYIKVAVFLPEDMRKDIKNPRYEIFLNTKGEEYITRELDKDGNEVRWLSSMLANLPDVPYFGYYSNTKYFVSNDGMRTLNGLKIENDGSKPSRGGYRIQKWQQEQKDKETKRKEDREQKPWDEDMALIPKILPAFKEWMRKEVAKEYYMIYDYDSKGAKTGYCSRCKKTVPISGAKHGKTTKCPACGVRSIFKASGRIKTLSTGTYYGEIIQKFKDGIVIREFGQRQWYRGTDYKNPTICTHEDERILIFDNGVIKRYWWGSYKNKYYRWILDKSYIPSKRTYYWNTRIKLYKRNLPSLKKHSLLRRSAIDLWDELPTSATNYIAIEQGNPVVEMLAKIGMFRLAEEIMEEPYDKKLIAQNETQISKMLRIDNSRLKRLSSMNANIKMLRWMQYEKQANTIWPDAMIKDFGENDILASSFGFLDIKMSFVQCHNYLIKQANIMDETIGQALVTWRDYHNMAAQMKMNTKNEQIAKPKDVKGAHDEMLRNIQRGDMEKKAKEIEKKWPKVNEQLKKLKKFEFTVGNYKIVAPKDVFDIVAEGTILRHCIHTCDYYFDRIQKNESYLFFLRRSNQPDVPWYTLEVEPSGNIRQKRTTGDNQNADLQKAVSFLKKWQQYYKKQLTDEEKELGKKANELRIENYANLRKNGNKVWHGKLAGQLLADVLEKDFMEAI</sequence>
<protein>
    <submittedName>
        <fullName evidence="2">PcfJ like protein</fullName>
    </submittedName>
</protein>
<feature type="compositionally biased region" description="Basic and acidic residues" evidence="1">
    <location>
        <begin position="158"/>
        <end position="174"/>
    </location>
</feature>
<organism evidence="2">
    <name type="scientific">Myoviridae sp. ct1CM14</name>
    <dbReference type="NCBI Taxonomy" id="2825018"/>
    <lineage>
        <taxon>Viruses</taxon>
        <taxon>Duplodnaviria</taxon>
        <taxon>Heunggongvirae</taxon>
        <taxon>Uroviricota</taxon>
        <taxon>Caudoviricetes</taxon>
    </lineage>
</organism>